<sequence length="45" mass="5422">MVQIYILFFHISAILILFIPRKMMFFVGNVMTTYYLKNKMLCTVK</sequence>
<feature type="transmembrane region" description="Helical" evidence="1">
    <location>
        <begin position="6"/>
        <end position="31"/>
    </location>
</feature>
<comment type="caution">
    <text evidence="2">The sequence shown here is derived from an EMBL/GenBank/DDBJ whole genome shotgun (WGS) entry which is preliminary data.</text>
</comment>
<evidence type="ECO:0000313" key="2">
    <source>
        <dbReference type="EMBL" id="KDS50450.1"/>
    </source>
</evidence>
<name>A0A078RYN0_BACUN</name>
<accession>A0A078RYN0</accession>
<protein>
    <submittedName>
        <fullName evidence="2">Uncharacterized protein</fullName>
    </submittedName>
</protein>
<reference evidence="2 3" key="1">
    <citation type="submission" date="2014-04" db="EMBL/GenBank/DDBJ databases">
        <authorList>
            <person name="Sears C."/>
            <person name="Carroll K."/>
            <person name="Sack B.R."/>
            <person name="Qadri F."/>
            <person name="Myers L.L."/>
            <person name="Chung G.-T."/>
            <person name="Escheverria P."/>
            <person name="Fraser C.M."/>
            <person name="Sadzewicz L."/>
            <person name="Shefchek K.A."/>
            <person name="Tallon L."/>
            <person name="Das S.P."/>
            <person name="Daugherty S."/>
            <person name="Mongodin E.F."/>
        </authorList>
    </citation>
    <scope>NUCLEOTIDE SEQUENCE [LARGE SCALE GENOMIC DNA]</scope>
    <source>
        <strain evidence="2 3">3978 T3 ii</strain>
    </source>
</reference>
<gene>
    <name evidence="2" type="ORF">M094_1375</name>
</gene>
<dbReference type="EMBL" id="JNHN01000174">
    <property type="protein sequence ID" value="KDS50450.1"/>
    <property type="molecule type" value="Genomic_DNA"/>
</dbReference>
<dbReference type="Proteomes" id="UP000028013">
    <property type="component" value="Unassembled WGS sequence"/>
</dbReference>
<proteinExistence type="predicted"/>
<dbReference type="AlphaFoldDB" id="A0A078RYN0"/>
<organism evidence="2 3">
    <name type="scientific">Bacteroides uniformis str. 3978 T3 ii</name>
    <dbReference type="NCBI Taxonomy" id="1339349"/>
    <lineage>
        <taxon>Bacteria</taxon>
        <taxon>Pseudomonadati</taxon>
        <taxon>Bacteroidota</taxon>
        <taxon>Bacteroidia</taxon>
        <taxon>Bacteroidales</taxon>
        <taxon>Bacteroidaceae</taxon>
        <taxon>Bacteroides</taxon>
    </lineage>
</organism>
<evidence type="ECO:0000313" key="3">
    <source>
        <dbReference type="Proteomes" id="UP000028013"/>
    </source>
</evidence>
<keyword evidence="1" id="KW-0472">Membrane</keyword>
<evidence type="ECO:0000256" key="1">
    <source>
        <dbReference type="SAM" id="Phobius"/>
    </source>
</evidence>
<keyword evidence="1" id="KW-1133">Transmembrane helix</keyword>
<keyword evidence="1" id="KW-0812">Transmembrane</keyword>